<dbReference type="PROSITE" id="PS51494">
    <property type="entry name" value="SPOIVB"/>
    <property type="match status" value="1"/>
</dbReference>
<dbReference type="EMBL" id="CP121689">
    <property type="protein sequence ID" value="WZL75663.1"/>
    <property type="molecule type" value="Genomic_DNA"/>
</dbReference>
<feature type="domain" description="Peptidase S55" evidence="1">
    <location>
        <begin position="1"/>
        <end position="146"/>
    </location>
</feature>
<accession>A0ABZ2YD78</accession>
<dbReference type="Proteomes" id="UP001461341">
    <property type="component" value="Chromosome"/>
</dbReference>
<dbReference type="RefSeq" id="WP_369017813.1">
    <property type="nucleotide sequence ID" value="NZ_CP121689.1"/>
</dbReference>
<reference evidence="2 3" key="1">
    <citation type="submission" date="2023-03" db="EMBL/GenBank/DDBJ databases">
        <title>Novel Species.</title>
        <authorList>
            <person name="Ma S."/>
        </authorList>
    </citation>
    <scope>NUCLEOTIDE SEQUENCE [LARGE SCALE GENOMIC DNA]</scope>
    <source>
        <strain evidence="2 3">B11</strain>
    </source>
</reference>
<evidence type="ECO:0000313" key="2">
    <source>
        <dbReference type="EMBL" id="WZL75663.1"/>
    </source>
</evidence>
<dbReference type="Pfam" id="PF05580">
    <property type="entry name" value="Peptidase_S55"/>
    <property type="match status" value="1"/>
</dbReference>
<protein>
    <submittedName>
        <fullName evidence="2">SpoIVB peptidase S55 domain-containing protein</fullName>
    </submittedName>
</protein>
<sequence>MPSKRAGIFLFLLFSAIFFWLLPLVEAEETGYLPLSEVKIGMRGYGKTVFYGTKVETFDLEVIDVVSGKSIEDAYFVIRITDDRVRELGGISAGMSGSPIFLKDRIAGALAYGYESKDNLIGVVTPIEAMLALWGSSGTRKKEQRSLMLAMGLGQRAASFLEQHAPVRVALAFPQLFRGRSSGMTSAVPELVPGSAIGVQLLSGDADILSIGTLTYLEGDKFLALGHPFLHYGKVAYFLSSIYVNFSVSGKDFPFKVGTPIEVVGIVEEDRQSGIAGRIGVFPDSCDLQIVARDRNGSSQSFNFKVVQDERVLADILPSLFLDVLDRVLDCQCSGTIVVSVRLHARDFSFEDRFFWTSKTDVAAEGANGLDRFLRGLSQNPFFEFRPQRISLEFEHFPYFGWGKLGSLSCPASAEQGKFIEGEVTVFPYRRETITFPFRLPVPDNFPSGRAEIVIWGKGSESESRLEDTGTPMNIKEYMEKITASEKRNGFKIELRSLENESAGSYLIEVPVPLLVEGSLSQEVLIGR</sequence>
<proteinExistence type="predicted"/>
<name>A0ABZ2YD78_9BACT</name>
<keyword evidence="3" id="KW-1185">Reference proteome</keyword>
<gene>
    <name evidence="2" type="ORF">QBE54_08710</name>
</gene>
<evidence type="ECO:0000259" key="1">
    <source>
        <dbReference type="PROSITE" id="PS51494"/>
    </source>
</evidence>
<dbReference type="InterPro" id="IPR008763">
    <property type="entry name" value="Peptidase_S55"/>
</dbReference>
<evidence type="ECO:0000313" key="3">
    <source>
        <dbReference type="Proteomes" id="UP001461341"/>
    </source>
</evidence>
<organism evidence="2 3">
    <name type="scientific">Thermatribacter velox</name>
    <dbReference type="NCBI Taxonomy" id="3039681"/>
    <lineage>
        <taxon>Bacteria</taxon>
        <taxon>Pseudomonadati</taxon>
        <taxon>Atribacterota</taxon>
        <taxon>Atribacteria</taxon>
        <taxon>Atribacterales</taxon>
        <taxon>Thermatribacteraceae</taxon>
        <taxon>Thermatribacter</taxon>
    </lineage>
</organism>